<evidence type="ECO:0000256" key="5">
    <source>
        <dbReference type="ARBA" id="ARBA00022679"/>
    </source>
</evidence>
<feature type="transmembrane region" description="Helical" evidence="9">
    <location>
        <begin position="83"/>
        <end position="105"/>
    </location>
</feature>
<protein>
    <recommendedName>
        <fullName evidence="3">histidine kinase</fullName>
        <ecNumber evidence="3">2.7.13.3</ecNumber>
    </recommendedName>
</protein>
<dbReference type="Gene3D" id="3.30.565.10">
    <property type="entry name" value="Histidine kinase-like ATPase, C-terminal domain"/>
    <property type="match status" value="1"/>
</dbReference>
<evidence type="ECO:0000256" key="2">
    <source>
        <dbReference type="ARBA" id="ARBA00004370"/>
    </source>
</evidence>
<evidence type="ECO:0000256" key="7">
    <source>
        <dbReference type="ARBA" id="ARBA00023012"/>
    </source>
</evidence>
<dbReference type="InterPro" id="IPR004358">
    <property type="entry name" value="Sig_transdc_His_kin-like_C"/>
</dbReference>
<dbReference type="Pfam" id="PF00672">
    <property type="entry name" value="HAMP"/>
    <property type="match status" value="1"/>
</dbReference>
<evidence type="ECO:0000256" key="3">
    <source>
        <dbReference type="ARBA" id="ARBA00012438"/>
    </source>
</evidence>
<dbReference type="eggNOG" id="COG2205">
    <property type="taxonomic scope" value="Bacteria"/>
</dbReference>
<keyword evidence="6 12" id="KW-0418">Kinase</keyword>
<dbReference type="PRINTS" id="PR00344">
    <property type="entry name" value="BCTRLSENSOR"/>
</dbReference>
<dbReference type="PROSITE" id="PS50885">
    <property type="entry name" value="HAMP"/>
    <property type="match status" value="1"/>
</dbReference>
<dbReference type="InterPro" id="IPR036890">
    <property type="entry name" value="HATPase_C_sf"/>
</dbReference>
<feature type="domain" description="Histidine kinase" evidence="10">
    <location>
        <begin position="168"/>
        <end position="377"/>
    </location>
</feature>
<dbReference type="Proteomes" id="UP000000370">
    <property type="component" value="Chromosome"/>
</dbReference>
<dbReference type="CDD" id="cd00082">
    <property type="entry name" value="HisKA"/>
    <property type="match status" value="1"/>
</dbReference>
<dbReference type="Pfam" id="PF02518">
    <property type="entry name" value="HATPase_c"/>
    <property type="match status" value="1"/>
</dbReference>
<keyword evidence="5" id="KW-0808">Transferase</keyword>
<dbReference type="SMART" id="SM00387">
    <property type="entry name" value="HATPase_c"/>
    <property type="match status" value="1"/>
</dbReference>
<comment type="catalytic activity">
    <reaction evidence="1">
        <text>ATP + protein L-histidine = ADP + protein N-phospho-L-histidine.</text>
        <dbReference type="EC" id="2.7.13.3"/>
    </reaction>
</comment>
<dbReference type="InterPro" id="IPR003661">
    <property type="entry name" value="HisK_dim/P_dom"/>
</dbReference>
<proteinExistence type="predicted"/>
<dbReference type="CDD" id="cd00075">
    <property type="entry name" value="HATPase"/>
    <property type="match status" value="1"/>
</dbReference>
<dbReference type="HOGENOM" id="CLU_000445_89_3_9"/>
<keyword evidence="7" id="KW-0902">Two-component regulatory system</keyword>
<dbReference type="Gene3D" id="6.10.340.10">
    <property type="match status" value="1"/>
</dbReference>
<evidence type="ECO:0000256" key="1">
    <source>
        <dbReference type="ARBA" id="ARBA00000085"/>
    </source>
</evidence>
<dbReference type="STRING" id="357809.Cphy_0195"/>
<evidence type="ECO:0000256" key="9">
    <source>
        <dbReference type="SAM" id="Phobius"/>
    </source>
</evidence>
<dbReference type="SMART" id="SM00388">
    <property type="entry name" value="HisKA"/>
    <property type="match status" value="1"/>
</dbReference>
<keyword evidence="13" id="KW-1185">Reference proteome</keyword>
<dbReference type="SUPFAM" id="SSF55874">
    <property type="entry name" value="ATPase domain of HSP90 chaperone/DNA topoisomerase II/histidine kinase"/>
    <property type="match status" value="1"/>
</dbReference>
<dbReference type="GO" id="GO:0005886">
    <property type="term" value="C:plasma membrane"/>
    <property type="evidence" value="ECO:0007669"/>
    <property type="project" value="TreeGrafter"/>
</dbReference>
<keyword evidence="4" id="KW-0597">Phosphoprotein</keyword>
<gene>
    <name evidence="12" type="ordered locus">Cphy_0195</name>
</gene>
<comment type="subcellular location">
    <subcellularLocation>
        <location evidence="2">Membrane</location>
    </subcellularLocation>
</comment>
<dbReference type="InterPro" id="IPR050351">
    <property type="entry name" value="BphY/WalK/GraS-like"/>
</dbReference>
<dbReference type="PROSITE" id="PS50109">
    <property type="entry name" value="HIS_KIN"/>
    <property type="match status" value="1"/>
</dbReference>
<dbReference type="AlphaFoldDB" id="A9KRB4"/>
<evidence type="ECO:0000256" key="6">
    <source>
        <dbReference type="ARBA" id="ARBA00022777"/>
    </source>
</evidence>
<evidence type="ECO:0000259" key="10">
    <source>
        <dbReference type="PROSITE" id="PS50109"/>
    </source>
</evidence>
<dbReference type="GO" id="GO:0016036">
    <property type="term" value="P:cellular response to phosphate starvation"/>
    <property type="evidence" value="ECO:0007669"/>
    <property type="project" value="TreeGrafter"/>
</dbReference>
<sequence precursor="true">MIKKLSIRARLTALSILALTTCCIGLTTILNLSAYHMADVIEAIPITPAYEVSKDATAIEQAPLLSRTTTTPSEGSQIARTRFLYQSIIYMVLIVTIGGGLTYYITGKALMPLRVLSHQMKNRTVHNLSEDLPVPEIHDEIADLTVSFNQMSSKLEEAFAMQKRFSQSAAHELRTPLTVLRTKVDVFKKKKEHTSEEYDNLLSVITTHTNRLSELVKDLLDLTNMDDLDYDEQIELNALLQDVVEELIPLTKEKNITINVNGTSKSIAGNKSLLHRAFYNLVENAIKYNTENGTVDICIGDSADHAVVTIADTGIGIPKELEELIFEPFFRVDKSRSRQIGGAGLGLSTVKTIIEKHNGVVSVSENETAGSRFTIQL</sequence>
<keyword evidence="9" id="KW-0812">Transmembrane</keyword>
<evidence type="ECO:0000259" key="11">
    <source>
        <dbReference type="PROSITE" id="PS50885"/>
    </source>
</evidence>
<dbReference type="PANTHER" id="PTHR45453:SF1">
    <property type="entry name" value="PHOSPHATE REGULON SENSOR PROTEIN PHOR"/>
    <property type="match status" value="1"/>
</dbReference>
<accession>A9KRB4</accession>
<name>A9KRB4_LACP7</name>
<evidence type="ECO:0000256" key="4">
    <source>
        <dbReference type="ARBA" id="ARBA00022553"/>
    </source>
</evidence>
<dbReference type="EC" id="2.7.13.3" evidence="3"/>
<keyword evidence="8 9" id="KW-0472">Membrane</keyword>
<dbReference type="Gene3D" id="1.10.287.130">
    <property type="match status" value="1"/>
</dbReference>
<dbReference type="InterPro" id="IPR036097">
    <property type="entry name" value="HisK_dim/P_sf"/>
</dbReference>
<dbReference type="SUPFAM" id="SSF47384">
    <property type="entry name" value="Homodimeric domain of signal transducing histidine kinase"/>
    <property type="match status" value="1"/>
</dbReference>
<dbReference type="GO" id="GO:0000155">
    <property type="term" value="F:phosphorelay sensor kinase activity"/>
    <property type="evidence" value="ECO:0007669"/>
    <property type="project" value="InterPro"/>
</dbReference>
<dbReference type="SUPFAM" id="SSF158472">
    <property type="entry name" value="HAMP domain-like"/>
    <property type="match status" value="1"/>
</dbReference>
<dbReference type="Pfam" id="PF00512">
    <property type="entry name" value="HisKA"/>
    <property type="match status" value="1"/>
</dbReference>
<dbReference type="PANTHER" id="PTHR45453">
    <property type="entry name" value="PHOSPHATE REGULON SENSOR PROTEIN PHOR"/>
    <property type="match status" value="1"/>
</dbReference>
<evidence type="ECO:0000313" key="13">
    <source>
        <dbReference type="Proteomes" id="UP000000370"/>
    </source>
</evidence>
<dbReference type="KEGG" id="cpy:Cphy_0195"/>
<dbReference type="InterPro" id="IPR005467">
    <property type="entry name" value="His_kinase_dom"/>
</dbReference>
<keyword evidence="9" id="KW-1133">Transmembrane helix</keyword>
<dbReference type="OrthoDB" id="9813151at2"/>
<feature type="domain" description="HAMP" evidence="11">
    <location>
        <begin position="107"/>
        <end position="160"/>
    </location>
</feature>
<dbReference type="InterPro" id="IPR003594">
    <property type="entry name" value="HATPase_dom"/>
</dbReference>
<dbReference type="SMART" id="SM00304">
    <property type="entry name" value="HAMP"/>
    <property type="match status" value="1"/>
</dbReference>
<dbReference type="EMBL" id="CP000885">
    <property type="protein sequence ID" value="ABX40582.1"/>
    <property type="molecule type" value="Genomic_DNA"/>
</dbReference>
<dbReference type="CDD" id="cd06225">
    <property type="entry name" value="HAMP"/>
    <property type="match status" value="1"/>
</dbReference>
<dbReference type="FunFam" id="3.30.565.10:FF:000006">
    <property type="entry name" value="Sensor histidine kinase WalK"/>
    <property type="match status" value="1"/>
</dbReference>
<reference evidence="13" key="1">
    <citation type="submission" date="2007-11" db="EMBL/GenBank/DDBJ databases">
        <title>Complete genome sequence of Clostridium phytofermentans ISDg.</title>
        <authorList>
            <person name="Leschine S.B."/>
            <person name="Warnick T.A."/>
            <person name="Blanchard J.L."/>
            <person name="Schnell D.J."/>
            <person name="Petit E.L."/>
            <person name="LaTouf W.G."/>
            <person name="Copeland A."/>
            <person name="Lucas S."/>
            <person name="Lapidus A."/>
            <person name="Barry K."/>
            <person name="Glavina del Rio T."/>
            <person name="Dalin E."/>
            <person name="Tice H."/>
            <person name="Pitluck S."/>
            <person name="Kiss H."/>
            <person name="Brettin T."/>
            <person name="Bruce D."/>
            <person name="Detter J.C."/>
            <person name="Han C."/>
            <person name="Kuske C."/>
            <person name="Schmutz J."/>
            <person name="Larimer F."/>
            <person name="Land M."/>
            <person name="Hauser L."/>
            <person name="Kyrpides N."/>
            <person name="Kim E.A."/>
            <person name="Richardson P."/>
        </authorList>
    </citation>
    <scope>NUCLEOTIDE SEQUENCE [LARGE SCALE GENOMIC DNA]</scope>
    <source>
        <strain evidence="13">ATCC 700394 / DSM 18823 / ISDg</strain>
    </source>
</reference>
<dbReference type="FunFam" id="1.10.287.130:FF:000001">
    <property type="entry name" value="Two-component sensor histidine kinase"/>
    <property type="match status" value="1"/>
</dbReference>
<dbReference type="InterPro" id="IPR003660">
    <property type="entry name" value="HAMP_dom"/>
</dbReference>
<evidence type="ECO:0000313" key="12">
    <source>
        <dbReference type="EMBL" id="ABX40582.1"/>
    </source>
</evidence>
<evidence type="ECO:0000256" key="8">
    <source>
        <dbReference type="ARBA" id="ARBA00023136"/>
    </source>
</evidence>
<dbReference type="RefSeq" id="WP_012198225.1">
    <property type="nucleotide sequence ID" value="NC_010001.1"/>
</dbReference>
<organism evidence="12 13">
    <name type="scientific">Lachnoclostridium phytofermentans (strain ATCC 700394 / DSM 18823 / ISDg)</name>
    <name type="common">Clostridium phytofermentans</name>
    <dbReference type="NCBI Taxonomy" id="357809"/>
    <lineage>
        <taxon>Bacteria</taxon>
        <taxon>Bacillati</taxon>
        <taxon>Bacillota</taxon>
        <taxon>Clostridia</taxon>
        <taxon>Lachnospirales</taxon>
        <taxon>Lachnospiraceae</taxon>
    </lineage>
</organism>
<dbReference type="GO" id="GO:0004721">
    <property type="term" value="F:phosphoprotein phosphatase activity"/>
    <property type="evidence" value="ECO:0007669"/>
    <property type="project" value="TreeGrafter"/>
</dbReference>